<proteinExistence type="predicted"/>
<name>A0A7W5ZY63_9SPHN</name>
<evidence type="ECO:0000313" key="1">
    <source>
        <dbReference type="EMBL" id="MBB3862178.1"/>
    </source>
</evidence>
<dbReference type="PANTHER" id="PTHR48228">
    <property type="entry name" value="SUCCINYL-COA--D-CITRAMALATE COA-TRANSFERASE"/>
    <property type="match status" value="1"/>
</dbReference>
<reference evidence="1 2" key="1">
    <citation type="submission" date="2020-08" db="EMBL/GenBank/DDBJ databases">
        <title>Genomic Encyclopedia of Type Strains, Phase IV (KMG-IV): sequencing the most valuable type-strain genomes for metagenomic binning, comparative biology and taxonomic classification.</title>
        <authorList>
            <person name="Goeker M."/>
        </authorList>
    </citation>
    <scope>NUCLEOTIDE SEQUENCE [LARGE SCALE GENOMIC DNA]</scope>
    <source>
        <strain evidence="1 2">DSM 14552</strain>
    </source>
</reference>
<dbReference type="GO" id="GO:0008111">
    <property type="term" value="F:alpha-methylacyl-CoA racemase activity"/>
    <property type="evidence" value="ECO:0007669"/>
    <property type="project" value="UniProtKB-EC"/>
</dbReference>
<dbReference type="Gene3D" id="3.30.1540.10">
    <property type="entry name" value="formyl-coa transferase, domain 3"/>
    <property type="match status" value="1"/>
</dbReference>
<dbReference type="Proteomes" id="UP000562395">
    <property type="component" value="Unassembled WGS sequence"/>
</dbReference>
<dbReference type="Pfam" id="PF02515">
    <property type="entry name" value="CoA_transf_3"/>
    <property type="match status" value="1"/>
</dbReference>
<dbReference type="AlphaFoldDB" id="A0A7W5ZY63"/>
<dbReference type="Gene3D" id="3.30.60.110">
    <property type="match status" value="1"/>
</dbReference>
<dbReference type="InterPro" id="IPR044855">
    <property type="entry name" value="CoA-Trfase_III_dom3_sf"/>
</dbReference>
<dbReference type="SUPFAM" id="SSF89796">
    <property type="entry name" value="CoA-transferase family III (CaiB/BaiF)"/>
    <property type="match status" value="1"/>
</dbReference>
<dbReference type="InterPro" id="IPR050509">
    <property type="entry name" value="CoA-transferase_III"/>
</dbReference>
<protein>
    <submittedName>
        <fullName evidence="1">Alpha-methylacyl-CoA racemase</fullName>
        <ecNumber evidence="1">5.1.99.4</ecNumber>
    </submittedName>
</protein>
<sequence length="335" mass="36437">MLLSDLGAEVIEIAREGTPPPPAIRGDARGRKRICLNLKSPEAVETCLSLIEKADLVFEGNRPGVMERLGLGPDVMLARNPALVYGRMTGWGQSGPLAHAAGHDINYLAITGLLHAIGPAERPVPPLNLGADYGGGSMFLVVGVLSALISAKATGKGQVVDAAMTDCATYLGSLFHNFYTAGAWEDRREANLLDGGAPFYGNYECADGRFVAIGSIEPQFYQLLLEKTGAADRLPHKQMDKKSWPEMREILREVFLTKTRDEWCQIMEGTDVCFAPVLNLAEAREHPHQIERRVFTESGGVVQVAPAPRFSQTPGAIQWAPSDRVWTAEEILSGW</sequence>
<dbReference type="InterPro" id="IPR003673">
    <property type="entry name" value="CoA-Trfase_fam_III"/>
</dbReference>
<dbReference type="EC" id="5.1.99.4" evidence="1"/>
<keyword evidence="2" id="KW-1185">Reference proteome</keyword>
<organism evidence="1 2">
    <name type="scientific">Novosphingobium hassiacum</name>
    <dbReference type="NCBI Taxonomy" id="173676"/>
    <lineage>
        <taxon>Bacteria</taxon>
        <taxon>Pseudomonadati</taxon>
        <taxon>Pseudomonadota</taxon>
        <taxon>Alphaproteobacteria</taxon>
        <taxon>Sphingomonadales</taxon>
        <taxon>Sphingomonadaceae</taxon>
        <taxon>Novosphingobium</taxon>
    </lineage>
</organism>
<dbReference type="PANTHER" id="PTHR48228:SF5">
    <property type="entry name" value="ALPHA-METHYLACYL-COA RACEMASE"/>
    <property type="match status" value="1"/>
</dbReference>
<comment type="caution">
    <text evidence="1">The sequence shown here is derived from an EMBL/GenBank/DDBJ whole genome shotgun (WGS) entry which is preliminary data.</text>
</comment>
<gene>
    <name evidence="1" type="ORF">GGQ88_003476</name>
</gene>
<keyword evidence="1" id="KW-0413">Isomerase</keyword>
<dbReference type="EMBL" id="JACICY010000010">
    <property type="protein sequence ID" value="MBB3862178.1"/>
    <property type="molecule type" value="Genomic_DNA"/>
</dbReference>
<accession>A0A7W5ZY63</accession>
<dbReference type="Gene3D" id="3.40.50.10540">
    <property type="entry name" value="Crotonobetainyl-coa:carnitine coa-transferase, domain 1"/>
    <property type="match status" value="1"/>
</dbReference>
<dbReference type="InterPro" id="IPR023606">
    <property type="entry name" value="CoA-Trfase_III_dom_1_sf"/>
</dbReference>
<evidence type="ECO:0000313" key="2">
    <source>
        <dbReference type="Proteomes" id="UP000562395"/>
    </source>
</evidence>